<evidence type="ECO:0000259" key="6">
    <source>
        <dbReference type="Pfam" id="PF25917"/>
    </source>
</evidence>
<evidence type="ECO:0000256" key="1">
    <source>
        <dbReference type="ARBA" id="ARBA00004167"/>
    </source>
</evidence>
<dbReference type="InterPro" id="IPR058624">
    <property type="entry name" value="MdtA-like_HH"/>
</dbReference>
<dbReference type="Pfam" id="PF25917">
    <property type="entry name" value="BSH_RND"/>
    <property type="match status" value="1"/>
</dbReference>
<accession>A0AAC8XID5</accession>
<feature type="transmembrane region" description="Helical" evidence="4">
    <location>
        <begin position="12"/>
        <end position="30"/>
    </location>
</feature>
<dbReference type="RefSeq" id="WP_020744891.1">
    <property type="nucleotide sequence ID" value="NZ_CAKMLI010000029.1"/>
</dbReference>
<dbReference type="AlphaFoldDB" id="A0AAC8XID5"/>
<dbReference type="EMBL" id="CP013928">
    <property type="protein sequence ID" value="AMJ77838.1"/>
    <property type="molecule type" value="Genomic_DNA"/>
</dbReference>
<feature type="domain" description="Multidrug resistance protein MdtA-like barrel-sandwich hybrid" evidence="6">
    <location>
        <begin position="48"/>
        <end position="232"/>
    </location>
</feature>
<evidence type="ECO:0000256" key="3">
    <source>
        <dbReference type="SAM" id="Coils"/>
    </source>
</evidence>
<reference evidence="8 9" key="1">
    <citation type="submission" date="2015-12" db="EMBL/GenBank/DDBJ databases">
        <title>Intraspecies pangenome expansion in the marine bacterium Alteromonas.</title>
        <authorList>
            <person name="Lopez-Perez M."/>
            <person name="Rodriguez-Valera F."/>
        </authorList>
    </citation>
    <scope>NUCLEOTIDE SEQUENCE [LARGE SCALE GENOMIC DNA]</scope>
    <source>
        <strain evidence="8 9">UM8</strain>
    </source>
</reference>
<gene>
    <name evidence="8" type="ORF">AV942_05670</name>
</gene>
<keyword evidence="4" id="KW-0472">Membrane</keyword>
<dbReference type="Gene3D" id="1.10.287.470">
    <property type="entry name" value="Helix hairpin bin"/>
    <property type="match status" value="1"/>
</dbReference>
<sequence>MSERTPDQAFARYVKLALVAFAVCFIYFVVADIRMPMTPQARVYHQVTQISPQLNGPIIKVLVSNNQHVEKGQVLFEIDDTPYNIALEKAQIKLANVAQENAQIDAQVDAMKARIAAATAILVERKSEYQRLNTLIESNVVSQQDVDKANAQLQSAEADLSALKAELNLQIVARGERGERNLKYREARNALNRAELNLAYTRIKAPHEGIMANMQVTKGTYAKQSVPLASVVDNKLDLVADFREKSLTSVEKGVRAKVVFDAIPGKVFAAQVEDFEAGVSDGQLSANGKLAAVEKSNRWVRDAQRQRVHISLDESEAPLNRLTSGARATVQIVPNNPIESFVANVQIRFISLLHYVY</sequence>
<dbReference type="Gene3D" id="2.40.30.170">
    <property type="match status" value="1"/>
</dbReference>
<comment type="similarity">
    <text evidence="2">Belongs to the membrane fusion protein (MFP) (TC 8.A.1) family.</text>
</comment>
<name>A0AAC8XID5_9ALTE</name>
<protein>
    <submittedName>
        <fullName evidence="8">Hemolysin D</fullName>
    </submittedName>
</protein>
<evidence type="ECO:0000256" key="4">
    <source>
        <dbReference type="SAM" id="Phobius"/>
    </source>
</evidence>
<dbReference type="Pfam" id="PF25876">
    <property type="entry name" value="HH_MFP_RND"/>
    <property type="match status" value="1"/>
</dbReference>
<feature type="coiled-coil region" evidence="3">
    <location>
        <begin position="139"/>
        <end position="166"/>
    </location>
</feature>
<dbReference type="InterPro" id="IPR050393">
    <property type="entry name" value="MFP_Efflux_Pump"/>
</dbReference>
<dbReference type="InterPro" id="IPR058625">
    <property type="entry name" value="MdtA-like_BSH"/>
</dbReference>
<feature type="coiled-coil region" evidence="3">
    <location>
        <begin position="87"/>
        <end position="114"/>
    </location>
</feature>
<dbReference type="Pfam" id="PF25963">
    <property type="entry name" value="Beta-barrel_AAEA"/>
    <property type="match status" value="1"/>
</dbReference>
<evidence type="ECO:0000313" key="9">
    <source>
        <dbReference type="Proteomes" id="UP000061468"/>
    </source>
</evidence>
<dbReference type="PANTHER" id="PTHR30367">
    <property type="entry name" value="P-HYDROXYBENZOIC ACID EFFLUX PUMP SUBUNIT AAEA-RELATED"/>
    <property type="match status" value="1"/>
</dbReference>
<dbReference type="Proteomes" id="UP000061468">
    <property type="component" value="Chromosome"/>
</dbReference>
<dbReference type="InterPro" id="IPR058634">
    <property type="entry name" value="AaeA-lik-b-barrel"/>
</dbReference>
<evidence type="ECO:0000259" key="5">
    <source>
        <dbReference type="Pfam" id="PF25876"/>
    </source>
</evidence>
<organism evidence="8 9">
    <name type="scientific">Alteromonas mediterranea</name>
    <dbReference type="NCBI Taxonomy" id="314275"/>
    <lineage>
        <taxon>Bacteria</taxon>
        <taxon>Pseudomonadati</taxon>
        <taxon>Pseudomonadota</taxon>
        <taxon>Gammaproteobacteria</taxon>
        <taxon>Alteromonadales</taxon>
        <taxon>Alteromonadaceae</taxon>
        <taxon>Alteromonas/Salinimonas group</taxon>
        <taxon>Alteromonas</taxon>
    </lineage>
</organism>
<feature type="domain" description="Multidrug resistance protein MdtA-like alpha-helical hairpin" evidence="5">
    <location>
        <begin position="109"/>
        <end position="167"/>
    </location>
</feature>
<proteinExistence type="inferred from homology"/>
<dbReference type="Gene3D" id="2.40.50.100">
    <property type="match status" value="1"/>
</dbReference>
<evidence type="ECO:0000313" key="8">
    <source>
        <dbReference type="EMBL" id="AMJ77838.1"/>
    </source>
</evidence>
<dbReference type="SUPFAM" id="SSF111369">
    <property type="entry name" value="HlyD-like secretion proteins"/>
    <property type="match status" value="2"/>
</dbReference>
<evidence type="ECO:0000259" key="7">
    <source>
        <dbReference type="Pfam" id="PF25963"/>
    </source>
</evidence>
<comment type="subcellular location">
    <subcellularLocation>
        <location evidence="1">Membrane</location>
        <topology evidence="1">Single-pass membrane protein</topology>
    </subcellularLocation>
</comment>
<feature type="domain" description="p-hydroxybenzoic acid efflux pump subunit AaeA-like beta-barrel" evidence="7">
    <location>
        <begin position="238"/>
        <end position="332"/>
    </location>
</feature>
<keyword evidence="4" id="KW-1133">Transmembrane helix</keyword>
<dbReference type="PANTHER" id="PTHR30367:SF6">
    <property type="entry name" value="SECRETION PROTEIN-RELATED"/>
    <property type="match status" value="1"/>
</dbReference>
<evidence type="ECO:0000256" key="2">
    <source>
        <dbReference type="ARBA" id="ARBA00009477"/>
    </source>
</evidence>
<keyword evidence="4" id="KW-0812">Transmembrane</keyword>
<keyword evidence="3" id="KW-0175">Coiled coil</keyword>